<evidence type="ECO:0000313" key="3">
    <source>
        <dbReference type="Proteomes" id="UP001212152"/>
    </source>
</evidence>
<organism evidence="2 3">
    <name type="scientific">Geranomyces variabilis</name>
    <dbReference type="NCBI Taxonomy" id="109894"/>
    <lineage>
        <taxon>Eukaryota</taxon>
        <taxon>Fungi</taxon>
        <taxon>Fungi incertae sedis</taxon>
        <taxon>Chytridiomycota</taxon>
        <taxon>Chytridiomycota incertae sedis</taxon>
        <taxon>Chytridiomycetes</taxon>
        <taxon>Spizellomycetales</taxon>
        <taxon>Powellomycetaceae</taxon>
        <taxon>Geranomyces</taxon>
    </lineage>
</organism>
<proteinExistence type="predicted"/>
<feature type="region of interest" description="Disordered" evidence="1">
    <location>
        <begin position="153"/>
        <end position="172"/>
    </location>
</feature>
<dbReference type="Proteomes" id="UP001212152">
    <property type="component" value="Unassembled WGS sequence"/>
</dbReference>
<sequence>MVSLISDATTADGEEAATTVRMSIKKRRAIKLLREALAEPTGDSDADSGNDEIVLVPSTPQYLRTPASSPKRRSAGGVLAPESDITGIFTEVGRLYTKALADKAKHFEEKVSRSVERMNKDVLFIEASQLMDRLANHVRVSTEDLEDGISKILGRPELNQPELNPVIKRSRE</sequence>
<name>A0AAD5TEM1_9FUNG</name>
<dbReference type="EMBL" id="JADGJQ010000101">
    <property type="protein sequence ID" value="KAJ3170025.1"/>
    <property type="molecule type" value="Genomic_DNA"/>
</dbReference>
<evidence type="ECO:0000256" key="1">
    <source>
        <dbReference type="SAM" id="MobiDB-lite"/>
    </source>
</evidence>
<dbReference type="AlphaFoldDB" id="A0AAD5TEM1"/>
<evidence type="ECO:0000313" key="2">
    <source>
        <dbReference type="EMBL" id="KAJ3170025.1"/>
    </source>
</evidence>
<keyword evidence="3" id="KW-1185">Reference proteome</keyword>
<protein>
    <submittedName>
        <fullName evidence="2">Uncharacterized protein</fullName>
    </submittedName>
</protein>
<gene>
    <name evidence="2" type="ORF">HDU87_000491</name>
</gene>
<comment type="caution">
    <text evidence="2">The sequence shown here is derived from an EMBL/GenBank/DDBJ whole genome shotgun (WGS) entry which is preliminary data.</text>
</comment>
<reference evidence="2" key="1">
    <citation type="submission" date="2020-05" db="EMBL/GenBank/DDBJ databases">
        <title>Phylogenomic resolution of chytrid fungi.</title>
        <authorList>
            <person name="Stajich J.E."/>
            <person name="Amses K."/>
            <person name="Simmons R."/>
            <person name="Seto K."/>
            <person name="Myers J."/>
            <person name="Bonds A."/>
            <person name="Quandt C.A."/>
            <person name="Barry K."/>
            <person name="Liu P."/>
            <person name="Grigoriev I."/>
            <person name="Longcore J.E."/>
            <person name="James T.Y."/>
        </authorList>
    </citation>
    <scope>NUCLEOTIDE SEQUENCE</scope>
    <source>
        <strain evidence="2">JEL0379</strain>
    </source>
</reference>
<accession>A0AAD5TEM1</accession>